<reference evidence="1 2" key="1">
    <citation type="submission" date="2007-08" db="EMBL/GenBank/DDBJ databases">
        <authorList>
            <person name="Fulton L."/>
            <person name="Clifton S."/>
            <person name="Fulton B."/>
            <person name="Xu J."/>
            <person name="Minx P."/>
            <person name="Pepin K.H."/>
            <person name="Johnson M."/>
            <person name="Thiruvilangam P."/>
            <person name="Bhonagiri V."/>
            <person name="Nash W.E."/>
            <person name="Mardis E.R."/>
            <person name="Wilson R.K."/>
        </authorList>
    </citation>
    <scope>NUCLEOTIDE SEQUENCE [LARGE SCALE GENOMIC DNA]</scope>
    <source>
        <strain evidence="2">ATCC BAA-613 / DSM 15670 / CCUG 46953 / JCM 12243 / WAL 16351</strain>
    </source>
</reference>
<sequence>MSILYPPEFSHYFIVYDELGFRTRENCVSSACKLCIIRLQNHVLSAG</sequence>
<dbReference type="Proteomes" id="UP000005396">
    <property type="component" value="Unassembled WGS sequence"/>
</dbReference>
<accession>A8RVB7</accession>
<dbReference type="HOGENOM" id="CLU_3166387_0_0_9"/>
<reference evidence="1 2" key="2">
    <citation type="submission" date="2007-09" db="EMBL/GenBank/DDBJ databases">
        <title>Draft genome sequence of Clostridium bolteae (ATCC BAA-613).</title>
        <authorList>
            <person name="Sudarsanam P."/>
            <person name="Ley R."/>
            <person name="Guruge J."/>
            <person name="Turnbaugh P.J."/>
            <person name="Mahowald M."/>
            <person name="Liep D."/>
            <person name="Gordon J."/>
        </authorList>
    </citation>
    <scope>NUCLEOTIDE SEQUENCE [LARGE SCALE GENOMIC DNA]</scope>
    <source>
        <strain evidence="2">ATCC BAA-613 / DSM 15670 / CCUG 46953 / JCM 12243 / WAL 16351</strain>
    </source>
</reference>
<dbReference type="AlphaFoldDB" id="A8RVB7"/>
<name>A8RVB7_ENTBW</name>
<dbReference type="PaxDb" id="411902-CLOBOL_04235"/>
<proteinExistence type="predicted"/>
<evidence type="ECO:0000313" key="2">
    <source>
        <dbReference type="Proteomes" id="UP000005396"/>
    </source>
</evidence>
<comment type="caution">
    <text evidence="1">The sequence shown here is derived from an EMBL/GenBank/DDBJ whole genome shotgun (WGS) entry which is preliminary data.</text>
</comment>
<evidence type="ECO:0000313" key="1">
    <source>
        <dbReference type="EMBL" id="EDP15314.1"/>
    </source>
</evidence>
<organism evidence="1 2">
    <name type="scientific">Enterocloster bolteae (strain ATCC BAA-613 / DSM 15670 / CCUG 46953 / JCM 12243 / WAL 16351)</name>
    <name type="common">Clostridium bolteae</name>
    <dbReference type="NCBI Taxonomy" id="411902"/>
    <lineage>
        <taxon>Bacteria</taxon>
        <taxon>Bacillati</taxon>
        <taxon>Bacillota</taxon>
        <taxon>Clostridia</taxon>
        <taxon>Lachnospirales</taxon>
        <taxon>Lachnospiraceae</taxon>
        <taxon>Enterocloster</taxon>
    </lineage>
</organism>
<dbReference type="EMBL" id="ABCC02000034">
    <property type="protein sequence ID" value="EDP15314.1"/>
    <property type="molecule type" value="Genomic_DNA"/>
</dbReference>
<protein>
    <submittedName>
        <fullName evidence="1">Uncharacterized protein</fullName>
    </submittedName>
</protein>
<gene>
    <name evidence="1" type="ORF">CLOBOL_04235</name>
</gene>